<sequence>MTDDHGEIRTSRVECRDGVLIAIHHFGGGPTPLLVLAALGFPSKAYLPLVAPLQDRFTCYGVDLRGHGDSPSGPGTDLLYHGEDVCTVVRSLGLEGACAFGHSLGGMAAVQAETLQPGTFSRIICYEPVLYSWQEDQELRHDHIRWTAPRLLKKVLTKRQRYYASRQEALRRFSGKPPWNRFAKEALEAYVEHGFKDVSVGVELKCDPANESNSMIFPTHLDPMLTLYPSLPKVGCPVSILAGSDVSASDPTQFIASFIEKAVKEFPNARFERLKGLQHLGPLEDPERIAKCILAHAGQAPSWSGSRSSLNSSSGSPSSASPDSARAQASPKVLSRL</sequence>
<dbReference type="AlphaFoldDB" id="A0AAW1SR09"/>
<keyword evidence="4" id="KW-1185">Reference proteome</keyword>
<dbReference type="PANTHER" id="PTHR43194:SF2">
    <property type="entry name" value="PEROXISOMAL MEMBRANE PROTEIN LPX1"/>
    <property type="match status" value="1"/>
</dbReference>
<evidence type="ECO:0000313" key="3">
    <source>
        <dbReference type="EMBL" id="KAK9855475.1"/>
    </source>
</evidence>
<dbReference type="InterPro" id="IPR000073">
    <property type="entry name" value="AB_hydrolase_1"/>
</dbReference>
<evidence type="ECO:0000256" key="1">
    <source>
        <dbReference type="SAM" id="MobiDB-lite"/>
    </source>
</evidence>
<comment type="caution">
    <text evidence="3">The sequence shown here is derived from an EMBL/GenBank/DDBJ whole genome shotgun (WGS) entry which is preliminary data.</text>
</comment>
<dbReference type="EMBL" id="JALJOV010001055">
    <property type="protein sequence ID" value="KAK9855475.1"/>
    <property type="molecule type" value="Genomic_DNA"/>
</dbReference>
<feature type="domain" description="AB hydrolase-1" evidence="2">
    <location>
        <begin position="37"/>
        <end position="290"/>
    </location>
</feature>
<evidence type="ECO:0000259" key="2">
    <source>
        <dbReference type="Pfam" id="PF12697"/>
    </source>
</evidence>
<dbReference type="SUPFAM" id="SSF53474">
    <property type="entry name" value="alpha/beta-Hydrolases"/>
    <property type="match status" value="1"/>
</dbReference>
<reference evidence="3 4" key="1">
    <citation type="journal article" date="2024" name="Nat. Commun.">
        <title>Phylogenomics reveals the evolutionary origins of lichenization in chlorophyte algae.</title>
        <authorList>
            <person name="Puginier C."/>
            <person name="Libourel C."/>
            <person name="Otte J."/>
            <person name="Skaloud P."/>
            <person name="Haon M."/>
            <person name="Grisel S."/>
            <person name="Petersen M."/>
            <person name="Berrin J.G."/>
            <person name="Delaux P.M."/>
            <person name="Dal Grande F."/>
            <person name="Keller J."/>
        </authorList>
    </citation>
    <scope>NUCLEOTIDE SEQUENCE [LARGE SCALE GENOMIC DNA]</scope>
    <source>
        <strain evidence="3 4">SAG 2523</strain>
    </source>
</reference>
<dbReference type="InterPro" id="IPR050228">
    <property type="entry name" value="Carboxylesterase_BioH"/>
</dbReference>
<dbReference type="Gene3D" id="3.40.50.1820">
    <property type="entry name" value="alpha/beta hydrolase"/>
    <property type="match status" value="1"/>
</dbReference>
<dbReference type="Pfam" id="PF12697">
    <property type="entry name" value="Abhydrolase_6"/>
    <property type="match status" value="1"/>
</dbReference>
<protein>
    <recommendedName>
        <fullName evidence="2">AB hydrolase-1 domain-containing protein</fullName>
    </recommendedName>
</protein>
<accession>A0AAW1SR09</accession>
<organism evidence="3 4">
    <name type="scientific">Apatococcus fuscideae</name>
    <dbReference type="NCBI Taxonomy" id="2026836"/>
    <lineage>
        <taxon>Eukaryota</taxon>
        <taxon>Viridiplantae</taxon>
        <taxon>Chlorophyta</taxon>
        <taxon>core chlorophytes</taxon>
        <taxon>Trebouxiophyceae</taxon>
        <taxon>Chlorellales</taxon>
        <taxon>Chlorellaceae</taxon>
        <taxon>Apatococcus</taxon>
    </lineage>
</organism>
<gene>
    <name evidence="3" type="ORF">WJX84_010969</name>
</gene>
<feature type="compositionally biased region" description="Low complexity" evidence="1">
    <location>
        <begin position="301"/>
        <end position="331"/>
    </location>
</feature>
<dbReference type="PANTHER" id="PTHR43194">
    <property type="entry name" value="HYDROLASE ALPHA/BETA FOLD FAMILY"/>
    <property type="match status" value="1"/>
</dbReference>
<name>A0AAW1SR09_9CHLO</name>
<proteinExistence type="predicted"/>
<feature type="region of interest" description="Disordered" evidence="1">
    <location>
        <begin position="300"/>
        <end position="337"/>
    </location>
</feature>
<dbReference type="Proteomes" id="UP001485043">
    <property type="component" value="Unassembled WGS sequence"/>
</dbReference>
<evidence type="ECO:0000313" key="4">
    <source>
        <dbReference type="Proteomes" id="UP001485043"/>
    </source>
</evidence>
<dbReference type="InterPro" id="IPR029058">
    <property type="entry name" value="AB_hydrolase_fold"/>
</dbReference>